<dbReference type="Gene3D" id="3.40.50.2300">
    <property type="match status" value="1"/>
</dbReference>
<keyword evidence="1 2" id="KW-0597">Phosphoprotein</keyword>
<sequence length="126" mass="14467">MANILIVDDIFVNRLLLKEITKPLNATCFEAENGKQAIELLQKEKIDVVFMDIEMPVMNGLETTKYIREKFPSPIRYTPIIALTAHNPANFFDDFKDVGFDYLLTKPYSIEKIKEAISKVTPRLSN</sequence>
<organism evidence="4 5">
    <name type="scientific">Tenuifilum thalassicum</name>
    <dbReference type="NCBI Taxonomy" id="2590900"/>
    <lineage>
        <taxon>Bacteria</taxon>
        <taxon>Pseudomonadati</taxon>
        <taxon>Bacteroidota</taxon>
        <taxon>Bacteroidia</taxon>
        <taxon>Bacteroidales</taxon>
        <taxon>Tenuifilaceae</taxon>
        <taxon>Tenuifilum</taxon>
    </lineage>
</organism>
<dbReference type="PANTHER" id="PTHR43719">
    <property type="entry name" value="TWO-COMPONENT HISTIDINE KINASE"/>
    <property type="match status" value="1"/>
</dbReference>
<name>A0A7D3Y4P3_9BACT</name>
<evidence type="ECO:0000256" key="1">
    <source>
        <dbReference type="ARBA" id="ARBA00022553"/>
    </source>
</evidence>
<proteinExistence type="predicted"/>
<dbReference type="InterPro" id="IPR011006">
    <property type="entry name" value="CheY-like_superfamily"/>
</dbReference>
<dbReference type="GO" id="GO:0000160">
    <property type="term" value="P:phosphorelay signal transduction system"/>
    <property type="evidence" value="ECO:0007669"/>
    <property type="project" value="InterPro"/>
</dbReference>
<dbReference type="SMART" id="SM00448">
    <property type="entry name" value="REC"/>
    <property type="match status" value="1"/>
</dbReference>
<dbReference type="PANTHER" id="PTHR43719:SF28">
    <property type="entry name" value="PEROXIDE STRESS-ACTIVATED HISTIDINE KINASE MAK1-RELATED"/>
    <property type="match status" value="1"/>
</dbReference>
<protein>
    <submittedName>
        <fullName evidence="4">Response regulator</fullName>
    </submittedName>
</protein>
<dbReference type="InterPro" id="IPR001789">
    <property type="entry name" value="Sig_transdc_resp-reg_receiver"/>
</dbReference>
<evidence type="ECO:0000256" key="2">
    <source>
        <dbReference type="PROSITE-ProRule" id="PRU00169"/>
    </source>
</evidence>
<evidence type="ECO:0000313" key="5">
    <source>
        <dbReference type="Proteomes" id="UP000500961"/>
    </source>
</evidence>
<accession>A0A7D3Y4P3</accession>
<dbReference type="Proteomes" id="UP000500961">
    <property type="component" value="Chromosome"/>
</dbReference>
<evidence type="ECO:0000259" key="3">
    <source>
        <dbReference type="PROSITE" id="PS50110"/>
    </source>
</evidence>
<dbReference type="AlphaFoldDB" id="A0A7D3Y4P3"/>
<dbReference type="CDD" id="cd17546">
    <property type="entry name" value="REC_hyHK_CKI1_RcsC-like"/>
    <property type="match status" value="1"/>
</dbReference>
<dbReference type="EMBL" id="CP041345">
    <property type="protein sequence ID" value="QKG80089.1"/>
    <property type="molecule type" value="Genomic_DNA"/>
</dbReference>
<dbReference type="SUPFAM" id="SSF52172">
    <property type="entry name" value="CheY-like"/>
    <property type="match status" value="1"/>
</dbReference>
<feature type="domain" description="Response regulatory" evidence="3">
    <location>
        <begin position="3"/>
        <end position="121"/>
    </location>
</feature>
<evidence type="ECO:0000313" key="4">
    <source>
        <dbReference type="EMBL" id="QKG80089.1"/>
    </source>
</evidence>
<dbReference type="Pfam" id="PF00072">
    <property type="entry name" value="Response_reg"/>
    <property type="match status" value="1"/>
</dbReference>
<gene>
    <name evidence="4" type="ORF">FHG85_07385</name>
</gene>
<reference evidence="4 5" key="1">
    <citation type="submission" date="2019-07" db="EMBL/GenBank/DDBJ databases">
        <title>Thalassofilum flectens gen. nov., sp. nov., a novel moderate thermophilic anaerobe from a shallow sea hot spring in Kunashir Island (Russia), representing a new family in the order Bacteroidales, and proposal of Thalassofilacea fam. nov.</title>
        <authorList>
            <person name="Kochetkova T.V."/>
            <person name="Podosokorskaya O.A."/>
            <person name="Novikov A."/>
            <person name="Elcheninov A.G."/>
            <person name="Toshchakov S.V."/>
            <person name="Kublanov I.V."/>
        </authorList>
    </citation>
    <scope>NUCLEOTIDE SEQUENCE [LARGE SCALE GENOMIC DNA]</scope>
    <source>
        <strain evidence="4 5">38-H</strain>
    </source>
</reference>
<dbReference type="InterPro" id="IPR050956">
    <property type="entry name" value="2C_system_His_kinase"/>
</dbReference>
<dbReference type="PROSITE" id="PS50110">
    <property type="entry name" value="RESPONSE_REGULATORY"/>
    <property type="match status" value="1"/>
</dbReference>
<keyword evidence="5" id="KW-1185">Reference proteome</keyword>
<dbReference type="KEGG" id="ttz:FHG85_07385"/>
<dbReference type="RefSeq" id="WP_173074489.1">
    <property type="nucleotide sequence ID" value="NZ_CP041345.1"/>
</dbReference>
<feature type="modified residue" description="4-aspartylphosphate" evidence="2">
    <location>
        <position position="52"/>
    </location>
</feature>